<dbReference type="Proteomes" id="UP001364211">
    <property type="component" value="Unassembled WGS sequence"/>
</dbReference>
<dbReference type="PANTHER" id="PTHR34547">
    <property type="entry name" value="YACP-LIKE NYN DOMAIN PROTEIN"/>
    <property type="match status" value="1"/>
</dbReference>
<feature type="compositionally biased region" description="Basic and acidic residues" evidence="2">
    <location>
        <begin position="1"/>
        <end position="10"/>
    </location>
</feature>
<dbReference type="InterPro" id="IPR010298">
    <property type="entry name" value="YacP-like"/>
</dbReference>
<dbReference type="RefSeq" id="WP_340290120.1">
    <property type="nucleotide sequence ID" value="NZ_JBBJUP010000009.1"/>
</dbReference>
<feature type="coiled-coil region" evidence="1">
    <location>
        <begin position="196"/>
        <end position="237"/>
    </location>
</feature>
<accession>A0ABU8T8C3</accession>
<feature type="region of interest" description="Disordered" evidence="2">
    <location>
        <begin position="113"/>
        <end position="141"/>
    </location>
</feature>
<name>A0ABU8T8C3_9PSEU</name>
<feature type="compositionally biased region" description="Low complexity" evidence="2">
    <location>
        <begin position="19"/>
        <end position="36"/>
    </location>
</feature>
<reference evidence="3 4" key="1">
    <citation type="submission" date="2024-03" db="EMBL/GenBank/DDBJ databases">
        <title>Draft genome sequence of Pseudonocardia sp. DW16-2.</title>
        <authorList>
            <person name="Duangmal K."/>
        </authorList>
    </citation>
    <scope>NUCLEOTIDE SEQUENCE [LARGE SCALE GENOMIC DNA]</scope>
    <source>
        <strain evidence="3 4">DW16-2</strain>
    </source>
</reference>
<feature type="compositionally biased region" description="Low complexity" evidence="2">
    <location>
        <begin position="114"/>
        <end position="130"/>
    </location>
</feature>
<feature type="region of interest" description="Disordered" evidence="2">
    <location>
        <begin position="1"/>
        <end position="38"/>
    </location>
</feature>
<gene>
    <name evidence="3" type="ORF">WJX68_12730</name>
</gene>
<keyword evidence="4" id="KW-1185">Reference proteome</keyword>
<dbReference type="PANTHER" id="PTHR34547:SF1">
    <property type="entry name" value="YACP-LIKE NYN DOMAIN PROTEIN"/>
    <property type="match status" value="1"/>
</dbReference>
<protein>
    <submittedName>
        <fullName evidence="3">NYN domain-containing protein</fullName>
    </submittedName>
</protein>
<evidence type="ECO:0000313" key="3">
    <source>
        <dbReference type="EMBL" id="MEJ8279801.1"/>
    </source>
</evidence>
<keyword evidence="1" id="KW-0175">Coiled coil</keyword>
<evidence type="ECO:0000256" key="1">
    <source>
        <dbReference type="SAM" id="Coils"/>
    </source>
</evidence>
<dbReference type="EMBL" id="JBBJUP010000009">
    <property type="protein sequence ID" value="MEJ8279801.1"/>
    <property type="molecule type" value="Genomic_DNA"/>
</dbReference>
<comment type="caution">
    <text evidence="3">The sequence shown here is derived from an EMBL/GenBank/DDBJ whole genome shotgun (WGS) entry which is preliminary data.</text>
</comment>
<evidence type="ECO:0000313" key="4">
    <source>
        <dbReference type="Proteomes" id="UP001364211"/>
    </source>
</evidence>
<dbReference type="Pfam" id="PF05991">
    <property type="entry name" value="NYN_YacP"/>
    <property type="match status" value="1"/>
</dbReference>
<sequence>MAHDDTERPGPEGPAATSRARGADPAGGDAAAEGWPALPPPLRARLAEIAGTALAGLPASDVPAPLRRLASFTPAKRARLGAPALVGRLEQDPAFRTAVVAWWAENRPGELELPAGGSATGAGAAAAAGPATGGTGTGEAAPVAAAPVPDAGIARAGETDPLPAPVDKLDAAAVALLTADPLARRRVAEVGQTGDLVTLRAERDEALAKVDKLTAELDRARVELVEERDRARALVGEREAEYQQMRRRVSEQGARLRTALDARTELEAEVARLRAGVDAEIARARTECAAERERADRERRRADAAAGQVAAARQAAREARRGDEVRLELLLDTVSGAISGLRRELDVGAGGPRPADLVAGTAGDRAGGGGQGAAPADGLAALDALLGVASVHLIVDGYNVSKTGYPDLPLADQRSRLVAQLGALGARTGAEITVVFDGAAVVAAPVRGSRGVRVLFSDAGVIADDVVRDLVAAEPAGRPLLVATSDQEIVRWVRRRGAHTVASAVLLRRLGG</sequence>
<proteinExistence type="predicted"/>
<evidence type="ECO:0000256" key="2">
    <source>
        <dbReference type="SAM" id="MobiDB-lite"/>
    </source>
</evidence>
<organism evidence="3 4">
    <name type="scientific">Pseudonocardia spirodelae</name>
    <dbReference type="NCBI Taxonomy" id="3133431"/>
    <lineage>
        <taxon>Bacteria</taxon>
        <taxon>Bacillati</taxon>
        <taxon>Actinomycetota</taxon>
        <taxon>Actinomycetes</taxon>
        <taxon>Pseudonocardiales</taxon>
        <taxon>Pseudonocardiaceae</taxon>
        <taxon>Pseudonocardia</taxon>
    </lineage>
</organism>